<dbReference type="EnsemblPlants" id="AVESA.00010b.r2.6CG1120670.1">
    <property type="protein sequence ID" value="AVESA.00010b.r2.6CG1120670.1.CDS.1"/>
    <property type="gene ID" value="AVESA.00010b.r2.6CG1120670"/>
</dbReference>
<evidence type="ECO:0000313" key="2">
    <source>
        <dbReference type="Proteomes" id="UP001732700"/>
    </source>
</evidence>
<reference evidence="1" key="1">
    <citation type="submission" date="2021-05" db="EMBL/GenBank/DDBJ databases">
        <authorList>
            <person name="Scholz U."/>
            <person name="Mascher M."/>
            <person name="Fiebig A."/>
        </authorList>
    </citation>
    <scope>NUCLEOTIDE SEQUENCE [LARGE SCALE GENOMIC DNA]</scope>
</reference>
<protein>
    <submittedName>
        <fullName evidence="1">Uncharacterized protein</fullName>
    </submittedName>
</protein>
<organism evidence="1 2">
    <name type="scientific">Avena sativa</name>
    <name type="common">Oat</name>
    <dbReference type="NCBI Taxonomy" id="4498"/>
    <lineage>
        <taxon>Eukaryota</taxon>
        <taxon>Viridiplantae</taxon>
        <taxon>Streptophyta</taxon>
        <taxon>Embryophyta</taxon>
        <taxon>Tracheophyta</taxon>
        <taxon>Spermatophyta</taxon>
        <taxon>Magnoliopsida</taxon>
        <taxon>Liliopsida</taxon>
        <taxon>Poales</taxon>
        <taxon>Poaceae</taxon>
        <taxon>BOP clade</taxon>
        <taxon>Pooideae</taxon>
        <taxon>Poodae</taxon>
        <taxon>Poeae</taxon>
        <taxon>Poeae Chloroplast Group 1 (Aveneae type)</taxon>
        <taxon>Aveninae</taxon>
        <taxon>Avena</taxon>
    </lineage>
</organism>
<reference evidence="1" key="2">
    <citation type="submission" date="2025-09" db="UniProtKB">
        <authorList>
            <consortium name="EnsemblPlants"/>
        </authorList>
    </citation>
    <scope>IDENTIFICATION</scope>
</reference>
<proteinExistence type="predicted"/>
<dbReference type="Proteomes" id="UP001732700">
    <property type="component" value="Chromosome 6C"/>
</dbReference>
<accession>A0ACD5Z343</accession>
<name>A0ACD5Z343_AVESA</name>
<keyword evidence="2" id="KW-1185">Reference proteome</keyword>
<sequence>MGELEMKEQLAALVTAIHEQTAKLDGISGKMETVEAKAVSLEEIKPALIDLALWKPKVDQAVDALQADLGDLRLTLDRLANDRLAHSAPNPSTAPPPASPSEWRPDLRVDLARAQPGDDERHGPVGHRIDTKNRGSVMGPLPHTTPAKGTYAYQVPESYQLTPRDGRDGRERGKTPRVDCPGFNGEGPLEWKIKCESYFRVCRIDGELWVDTAVVYFIGEAALWLQWTNAHIVAVSWEDFVSSVCEKFGRREFEQLLRQFSRLRQTGTVAEYAVQFNAAMNCLIAHHQSWDPLYFVTKFVDGLRSDIRVVVMVQQPKDLDSAVSLAVLQEEAMELTREVTRVGSGQATFPRMAPRTALPLPLPPGGRPPGPAVGARAEDRRGAASAQTPTTDDKVHAMCSYGHTRGLCYTCGEKWARDHTCGPTVQLHVIEELLELLDGERETYSSSDGPGGELCVISDAVLQGVEPPQTVMKEICPERQ</sequence>
<evidence type="ECO:0000313" key="1">
    <source>
        <dbReference type="EnsemblPlants" id="AVESA.00010b.r2.6CG1120670.1.CDS.1"/>
    </source>
</evidence>